<dbReference type="OrthoDB" id="3270380at2759"/>
<evidence type="ECO:0000313" key="2">
    <source>
        <dbReference type="Proteomes" id="UP000186601"/>
    </source>
</evidence>
<proteinExistence type="predicted"/>
<dbReference type="AlphaFoldDB" id="A0A2R6NRS1"/>
<name>A0A2R6NRS1_9APHY</name>
<comment type="caution">
    <text evidence="1">The sequence shown here is derived from an EMBL/GenBank/DDBJ whole genome shotgun (WGS) entry which is preliminary data.</text>
</comment>
<dbReference type="Proteomes" id="UP000186601">
    <property type="component" value="Unassembled WGS sequence"/>
</dbReference>
<dbReference type="EMBL" id="MLYV02000884">
    <property type="protein sequence ID" value="PSR75529.1"/>
    <property type="molecule type" value="Genomic_DNA"/>
</dbReference>
<sequence length="327" mass="36771">MSFTLHPDLRVKAAIRFHSNVDVVAFWRMNEEQQRIVLTGLGLLDLVGLALFLPEGYRLATDVIAQSWSVELAGITNNVDDFLNAMRSTGTCLSGGKCLSMLDRHSDWQTSDWDFYCPREGFDAFCLFILDKLHGVTVEHRVGSLEGYGDITVACESRRITTPHAVFDIICSASSSALLPLTYFHSTLVMNFITADFLCIAYPWGLDARHGVIQTYASTTKSNAAIEKYRGRGYVMYSSWKDLYVPVDGNCTPHRHCPRAVRHFGDDDCLTIRFHVPGYMKDNTPRQEDLTGMKWSVAWVWGGHECSNADCVLRVSHFAHTILVKST</sequence>
<keyword evidence="2" id="KW-1185">Reference proteome</keyword>
<feature type="non-terminal residue" evidence="1">
    <location>
        <position position="327"/>
    </location>
</feature>
<reference evidence="1 2" key="1">
    <citation type="submission" date="2018-02" db="EMBL/GenBank/DDBJ databases">
        <title>Genome sequence of the basidiomycete white-rot fungus Phlebia centrifuga.</title>
        <authorList>
            <person name="Granchi Z."/>
            <person name="Peng M."/>
            <person name="de Vries R.P."/>
            <person name="Hilden K."/>
            <person name="Makela M.R."/>
            <person name="Grigoriev I."/>
            <person name="Riley R."/>
        </authorList>
    </citation>
    <scope>NUCLEOTIDE SEQUENCE [LARGE SCALE GENOMIC DNA]</scope>
    <source>
        <strain evidence="1 2">FBCC195</strain>
    </source>
</reference>
<accession>A0A2R6NRS1</accession>
<organism evidence="1 2">
    <name type="scientific">Hermanssonia centrifuga</name>
    <dbReference type="NCBI Taxonomy" id="98765"/>
    <lineage>
        <taxon>Eukaryota</taxon>
        <taxon>Fungi</taxon>
        <taxon>Dikarya</taxon>
        <taxon>Basidiomycota</taxon>
        <taxon>Agaricomycotina</taxon>
        <taxon>Agaricomycetes</taxon>
        <taxon>Polyporales</taxon>
        <taxon>Meruliaceae</taxon>
        <taxon>Hermanssonia</taxon>
    </lineage>
</organism>
<protein>
    <submittedName>
        <fullName evidence="1">Uncharacterized protein</fullName>
    </submittedName>
</protein>
<gene>
    <name evidence="1" type="ORF">PHLCEN_2v9094</name>
</gene>
<evidence type="ECO:0000313" key="1">
    <source>
        <dbReference type="EMBL" id="PSR75529.1"/>
    </source>
</evidence>